<evidence type="ECO:0000313" key="2">
    <source>
        <dbReference type="Proteomes" id="UP000324222"/>
    </source>
</evidence>
<sequence>MCQKDIAEVIIKVREDYLHTIDTSPKITFLSLTPLHLLTLPCLSFPLGSVSNQLGTINECHSGDPDRQAVTTHR</sequence>
<protein>
    <submittedName>
        <fullName evidence="1">Uncharacterized protein</fullName>
    </submittedName>
</protein>
<proteinExistence type="predicted"/>
<evidence type="ECO:0000313" key="1">
    <source>
        <dbReference type="EMBL" id="MPC64235.1"/>
    </source>
</evidence>
<dbReference type="AlphaFoldDB" id="A0A5B7H3H5"/>
<keyword evidence="2" id="KW-1185">Reference proteome</keyword>
<comment type="caution">
    <text evidence="1">The sequence shown here is derived from an EMBL/GenBank/DDBJ whole genome shotgun (WGS) entry which is preliminary data.</text>
</comment>
<gene>
    <name evidence="1" type="ORF">E2C01_058346</name>
</gene>
<name>A0A5B7H3H5_PORTR</name>
<reference evidence="1 2" key="1">
    <citation type="submission" date="2019-05" db="EMBL/GenBank/DDBJ databases">
        <title>Another draft genome of Portunus trituberculatus and its Hox gene families provides insights of decapod evolution.</title>
        <authorList>
            <person name="Jeong J.-H."/>
            <person name="Song I."/>
            <person name="Kim S."/>
            <person name="Choi T."/>
            <person name="Kim D."/>
            <person name="Ryu S."/>
            <person name="Kim W."/>
        </authorList>
    </citation>
    <scope>NUCLEOTIDE SEQUENCE [LARGE SCALE GENOMIC DNA]</scope>
    <source>
        <tissue evidence="1">Muscle</tissue>
    </source>
</reference>
<dbReference type="EMBL" id="VSRR010021817">
    <property type="protein sequence ID" value="MPC64235.1"/>
    <property type="molecule type" value="Genomic_DNA"/>
</dbReference>
<accession>A0A5B7H3H5</accession>
<dbReference type="Proteomes" id="UP000324222">
    <property type="component" value="Unassembled WGS sequence"/>
</dbReference>
<organism evidence="1 2">
    <name type="scientific">Portunus trituberculatus</name>
    <name type="common">Swimming crab</name>
    <name type="synonym">Neptunus trituberculatus</name>
    <dbReference type="NCBI Taxonomy" id="210409"/>
    <lineage>
        <taxon>Eukaryota</taxon>
        <taxon>Metazoa</taxon>
        <taxon>Ecdysozoa</taxon>
        <taxon>Arthropoda</taxon>
        <taxon>Crustacea</taxon>
        <taxon>Multicrustacea</taxon>
        <taxon>Malacostraca</taxon>
        <taxon>Eumalacostraca</taxon>
        <taxon>Eucarida</taxon>
        <taxon>Decapoda</taxon>
        <taxon>Pleocyemata</taxon>
        <taxon>Brachyura</taxon>
        <taxon>Eubrachyura</taxon>
        <taxon>Portunoidea</taxon>
        <taxon>Portunidae</taxon>
        <taxon>Portuninae</taxon>
        <taxon>Portunus</taxon>
    </lineage>
</organism>